<dbReference type="OrthoDB" id="9808666at2"/>
<proteinExistence type="predicted"/>
<gene>
    <name evidence="1" type="ORF">FEV51_10555</name>
</gene>
<dbReference type="InterPro" id="IPR015018">
    <property type="entry name" value="DUF1905"/>
</dbReference>
<name>A0A5S3P1H5_9SPHN</name>
<dbReference type="EMBL" id="VCAO01000006">
    <property type="protein sequence ID" value="TMM46748.1"/>
    <property type="molecule type" value="Genomic_DNA"/>
</dbReference>
<dbReference type="InterPro" id="IPR037079">
    <property type="entry name" value="AF2212/PG0164-like_sf"/>
</dbReference>
<reference evidence="1 2" key="1">
    <citation type="submission" date="2019-05" db="EMBL/GenBank/DDBJ databases">
        <title>Erythrobacter marisflavi sp. nov., isolated from isolated from water of an estuary environment.</title>
        <authorList>
            <person name="Yoon J.-H."/>
        </authorList>
    </citation>
    <scope>NUCLEOTIDE SEQUENCE [LARGE SCALE GENOMIC DNA]</scope>
    <source>
        <strain evidence="1 2">KEM-5</strain>
    </source>
</reference>
<sequence length="94" mass="10360">MWRWTAGNGVSWHFLTIAGEAGESISAIEAMWRLELGKSRGFRSVKVQARIGETKWSTSCFPNKEGGWLLPVKAAVRKAEGIAEGDEVRVALDL</sequence>
<protein>
    <submittedName>
        <fullName evidence="1">DUF1905 domain-containing protein</fullName>
    </submittedName>
</protein>
<dbReference type="Pfam" id="PF08922">
    <property type="entry name" value="DUF1905"/>
    <property type="match status" value="1"/>
</dbReference>
<comment type="caution">
    <text evidence="1">The sequence shown here is derived from an EMBL/GenBank/DDBJ whole genome shotgun (WGS) entry which is preliminary data.</text>
</comment>
<accession>A0A5S3P1H5</accession>
<dbReference type="SUPFAM" id="SSF141694">
    <property type="entry name" value="AF2212/PG0164-like"/>
    <property type="match status" value="1"/>
</dbReference>
<organism evidence="1 2">
    <name type="scientific">Qipengyuania marisflavi</name>
    <dbReference type="NCBI Taxonomy" id="2486356"/>
    <lineage>
        <taxon>Bacteria</taxon>
        <taxon>Pseudomonadati</taxon>
        <taxon>Pseudomonadota</taxon>
        <taxon>Alphaproteobacteria</taxon>
        <taxon>Sphingomonadales</taxon>
        <taxon>Erythrobacteraceae</taxon>
        <taxon>Qipengyuania</taxon>
    </lineage>
</organism>
<evidence type="ECO:0000313" key="1">
    <source>
        <dbReference type="EMBL" id="TMM46748.1"/>
    </source>
</evidence>
<dbReference type="AlphaFoldDB" id="A0A5S3P1H5"/>
<keyword evidence="2" id="KW-1185">Reference proteome</keyword>
<dbReference type="Proteomes" id="UP000309668">
    <property type="component" value="Unassembled WGS sequence"/>
</dbReference>
<evidence type="ECO:0000313" key="2">
    <source>
        <dbReference type="Proteomes" id="UP000309668"/>
    </source>
</evidence>
<dbReference type="Gene3D" id="2.40.30.100">
    <property type="entry name" value="AF2212/PG0164-like"/>
    <property type="match status" value="1"/>
</dbReference>